<comment type="caution">
    <text evidence="1">The sequence shown here is derived from an EMBL/GenBank/DDBJ whole genome shotgun (WGS) entry which is preliminary data.</text>
</comment>
<proteinExistence type="predicted"/>
<reference evidence="1 2" key="1">
    <citation type="journal article" date="2019" name="Sci. Rep.">
        <title>Orb-weaving spider Araneus ventricosus genome elucidates the spidroin gene catalogue.</title>
        <authorList>
            <person name="Kono N."/>
            <person name="Nakamura H."/>
            <person name="Ohtoshi R."/>
            <person name="Moran D.A.P."/>
            <person name="Shinohara A."/>
            <person name="Yoshida Y."/>
            <person name="Fujiwara M."/>
            <person name="Mori M."/>
            <person name="Tomita M."/>
            <person name="Arakawa K."/>
        </authorList>
    </citation>
    <scope>NUCLEOTIDE SEQUENCE [LARGE SCALE GENOMIC DNA]</scope>
</reference>
<name>A0A4Y2H881_ARAVE</name>
<keyword evidence="2" id="KW-1185">Reference proteome</keyword>
<sequence length="81" mass="8842">MLGHECSSILLELDYRLDIPRTTKGAHVYSHGVDWTVAGWKPNSIKDLPLMRAWCAHGPNVNGSGVKIQREGASLGFGIVI</sequence>
<evidence type="ECO:0000313" key="1">
    <source>
        <dbReference type="EMBL" id="GBM62320.1"/>
    </source>
</evidence>
<dbReference type="Proteomes" id="UP000499080">
    <property type="component" value="Unassembled WGS sequence"/>
</dbReference>
<evidence type="ECO:0000313" key="2">
    <source>
        <dbReference type="Proteomes" id="UP000499080"/>
    </source>
</evidence>
<gene>
    <name evidence="1" type="ORF">AVEN_157933_1</name>
</gene>
<accession>A0A4Y2H881</accession>
<organism evidence="1 2">
    <name type="scientific">Araneus ventricosus</name>
    <name type="common">Orbweaver spider</name>
    <name type="synonym">Epeira ventricosa</name>
    <dbReference type="NCBI Taxonomy" id="182803"/>
    <lineage>
        <taxon>Eukaryota</taxon>
        <taxon>Metazoa</taxon>
        <taxon>Ecdysozoa</taxon>
        <taxon>Arthropoda</taxon>
        <taxon>Chelicerata</taxon>
        <taxon>Arachnida</taxon>
        <taxon>Araneae</taxon>
        <taxon>Araneomorphae</taxon>
        <taxon>Entelegynae</taxon>
        <taxon>Araneoidea</taxon>
        <taxon>Araneidae</taxon>
        <taxon>Araneus</taxon>
    </lineage>
</organism>
<dbReference type="EMBL" id="BGPR01001810">
    <property type="protein sequence ID" value="GBM62320.1"/>
    <property type="molecule type" value="Genomic_DNA"/>
</dbReference>
<dbReference type="AlphaFoldDB" id="A0A4Y2H881"/>
<protein>
    <submittedName>
        <fullName evidence="1">Uncharacterized protein</fullName>
    </submittedName>
</protein>